<dbReference type="Gene3D" id="3.90.550.10">
    <property type="entry name" value="Spore Coat Polysaccharide Biosynthesis Protein SpsA, Chain A"/>
    <property type="match status" value="1"/>
</dbReference>
<organism evidence="2 3">
    <name type="scientific">Rhizobium mesoamericanum STM3625</name>
    <dbReference type="NCBI Taxonomy" id="1211777"/>
    <lineage>
        <taxon>Bacteria</taxon>
        <taxon>Pseudomonadati</taxon>
        <taxon>Pseudomonadota</taxon>
        <taxon>Alphaproteobacteria</taxon>
        <taxon>Hyphomicrobiales</taxon>
        <taxon>Rhizobiaceae</taxon>
        <taxon>Rhizobium/Agrobacterium group</taxon>
        <taxon>Rhizobium</taxon>
    </lineage>
</organism>
<dbReference type="AlphaFoldDB" id="K0PWU8"/>
<dbReference type="InterPro" id="IPR050834">
    <property type="entry name" value="Glycosyltransf_2"/>
</dbReference>
<dbReference type="InterPro" id="IPR029044">
    <property type="entry name" value="Nucleotide-diphossugar_trans"/>
</dbReference>
<dbReference type="RefSeq" id="WP_007529826.1">
    <property type="nucleotide sequence ID" value="NZ_HF536772.1"/>
</dbReference>
<dbReference type="HOGENOM" id="CLU_997067_0_0_5"/>
<accession>K0PWU8</accession>
<dbReference type="Pfam" id="PF00535">
    <property type="entry name" value="Glycos_transf_2"/>
    <property type="match status" value="1"/>
</dbReference>
<dbReference type="EMBL" id="CANI01000003">
    <property type="protein sequence ID" value="CCM74294.1"/>
    <property type="molecule type" value="Genomic_DNA"/>
</dbReference>
<dbReference type="InterPro" id="IPR001173">
    <property type="entry name" value="Glyco_trans_2-like"/>
</dbReference>
<proteinExistence type="predicted"/>
<dbReference type="eggNOG" id="COG0463">
    <property type="taxonomic scope" value="Bacteria"/>
</dbReference>
<feature type="domain" description="Glycosyltransferase 2-like" evidence="1">
    <location>
        <begin position="7"/>
        <end position="160"/>
    </location>
</feature>
<dbReference type="CDD" id="cd00761">
    <property type="entry name" value="Glyco_tranf_GTA_type"/>
    <property type="match status" value="1"/>
</dbReference>
<gene>
    <name evidence="2" type="ORF">BN77_1414</name>
</gene>
<reference evidence="2 3" key="1">
    <citation type="journal article" date="2013" name="Genome Announc.">
        <title>Draft Genome Sequence of Rhizobium mesoamericanum STM3625, a Nitrogen-Fixing Symbiont of Mimosa pudica Isolated in French Guiana (South America).</title>
        <authorList>
            <person name="Moulin L."/>
            <person name="Mornico D."/>
            <person name="Melkonian R."/>
            <person name="Klonowska A."/>
        </authorList>
    </citation>
    <scope>NUCLEOTIDE SEQUENCE [LARGE SCALE GENOMIC DNA]</scope>
    <source>
        <strain evidence="2 3">STM3625</strain>
    </source>
</reference>
<evidence type="ECO:0000259" key="1">
    <source>
        <dbReference type="Pfam" id="PF00535"/>
    </source>
</evidence>
<keyword evidence="3" id="KW-1185">Reference proteome</keyword>
<dbReference type="SUPFAM" id="SSF53448">
    <property type="entry name" value="Nucleotide-diphospho-sugar transferases"/>
    <property type="match status" value="1"/>
</dbReference>
<dbReference type="Proteomes" id="UP000009319">
    <property type="component" value="Unassembled WGS sequence"/>
</dbReference>
<evidence type="ECO:0000313" key="2">
    <source>
        <dbReference type="EMBL" id="CCM74294.1"/>
    </source>
</evidence>
<name>K0PWU8_9HYPH</name>
<comment type="caution">
    <text evidence="2">The sequence shown here is derived from an EMBL/GenBank/DDBJ whole genome shotgun (WGS) entry which is preliminary data.</text>
</comment>
<dbReference type="PANTHER" id="PTHR43685">
    <property type="entry name" value="GLYCOSYLTRANSFERASE"/>
    <property type="match status" value="1"/>
</dbReference>
<protein>
    <recommendedName>
        <fullName evidence="1">Glycosyltransferase 2-like domain-containing protein</fullName>
    </recommendedName>
</protein>
<evidence type="ECO:0000313" key="3">
    <source>
        <dbReference type="Proteomes" id="UP000009319"/>
    </source>
</evidence>
<sequence>MNARVVVVFPVYNGAATLRESLQSIKDQDFGDFRAVILNNCSTDKTLEVAQRFCEEDARFSIISNETHLTAEDNFAKAIKLGAEAAEYFCLRAADDLSSRDFLKKLVDALDADETKLLAACPTKTFNANGFKLKHPAANIFNFQQSYAQGRVPRNLTFPSEWIYGMFRSRAVDTLMARWRELGNPWGVASYVLSEFVVRDLVAYVSDATFDFREGSGSEQKYGAKGFRDKLSQRLIYTLGCYRLVDKLPPAGLLTKAKFFRMCWNDARRKTRYKLFWIF</sequence>
<dbReference type="PANTHER" id="PTHR43685:SF2">
    <property type="entry name" value="GLYCOSYLTRANSFERASE 2-LIKE DOMAIN-CONTAINING PROTEIN"/>
    <property type="match status" value="1"/>
</dbReference>
<dbReference type="STRING" id="1211777.BN77_1414"/>